<feature type="transmembrane region" description="Helical" evidence="7">
    <location>
        <begin position="277"/>
        <end position="295"/>
    </location>
</feature>
<dbReference type="KEGG" id="cpat:CLPA_c32170"/>
<accession>A0A0H3JA66</accession>
<evidence type="ECO:0000313" key="10">
    <source>
        <dbReference type="EMBL" id="KRU14703.1"/>
    </source>
</evidence>
<evidence type="ECO:0000259" key="8">
    <source>
        <dbReference type="Pfam" id="PF01694"/>
    </source>
</evidence>
<dbReference type="InterPro" id="IPR050925">
    <property type="entry name" value="Rhomboid_protease_S54"/>
</dbReference>
<keyword evidence="3 7" id="KW-0812">Transmembrane</keyword>
<dbReference type="GO" id="GO:0004252">
    <property type="term" value="F:serine-type endopeptidase activity"/>
    <property type="evidence" value="ECO:0007669"/>
    <property type="project" value="InterPro"/>
</dbReference>
<feature type="transmembrane region" description="Helical" evidence="7">
    <location>
        <begin position="301"/>
        <end position="318"/>
    </location>
</feature>
<dbReference type="AlphaFoldDB" id="A0A0H3JA66"/>
<organism evidence="9 12">
    <name type="scientific">Clostridium pasteurianum DSM 525 = ATCC 6013</name>
    <dbReference type="NCBI Taxonomy" id="1262449"/>
    <lineage>
        <taxon>Bacteria</taxon>
        <taxon>Bacillati</taxon>
        <taxon>Bacillota</taxon>
        <taxon>Clostridia</taxon>
        <taxon>Eubacteriales</taxon>
        <taxon>Clostridiaceae</taxon>
        <taxon>Clostridium</taxon>
    </lineage>
</organism>
<sequence length="325" mass="36493">MDKYIKSIIESLCEYYNYRITEVSSDSNKEAFWAAVKTEVYPKKMFVFFKSDNVKDIDKIIDSNIKIENDYIDIVKIIVTKQNINISGIVSRSNENILIINSLNNETIYASNDTYSKAFEIINILNFFRQNKKDYKNSIVTYIIIGINIAVYLLSGVLSRNLFNIDINVLDILGAKDNYLINNGEYYRLFTCMFLHSGILHIASNMYALYSIGGLAESIYGRKKYIIIYILSGIIASTASYVFSNGISVGASGAIFGVLGGVLVISHKLKHRIGSGLFKNIIFIIILNLFISFTIPNIDISAHAGGLVAGIIISWLLFPKNEESI</sequence>
<dbReference type="InterPro" id="IPR035952">
    <property type="entry name" value="Rhomboid-like_sf"/>
</dbReference>
<evidence type="ECO:0000256" key="3">
    <source>
        <dbReference type="ARBA" id="ARBA00022692"/>
    </source>
</evidence>
<evidence type="ECO:0000256" key="1">
    <source>
        <dbReference type="ARBA" id="ARBA00004141"/>
    </source>
</evidence>
<evidence type="ECO:0000256" key="6">
    <source>
        <dbReference type="ARBA" id="ARBA00023136"/>
    </source>
</evidence>
<dbReference type="PATRIC" id="fig|1262449.3.peg.3106"/>
<protein>
    <submittedName>
        <fullName evidence="10">Peptidase S54, rhomboid domain containing protein</fullName>
    </submittedName>
</protein>
<evidence type="ECO:0000313" key="9">
    <source>
        <dbReference type="EMBL" id="AJA53271.1"/>
    </source>
</evidence>
<keyword evidence="12" id="KW-1185">Reference proteome</keyword>
<dbReference type="eggNOG" id="COG0705">
    <property type="taxonomic scope" value="Bacteria"/>
</dbReference>
<evidence type="ECO:0000256" key="2">
    <source>
        <dbReference type="ARBA" id="ARBA00009045"/>
    </source>
</evidence>
<dbReference type="Gene3D" id="1.20.1540.10">
    <property type="entry name" value="Rhomboid-like"/>
    <property type="match status" value="1"/>
</dbReference>
<dbReference type="KEGG" id="cpae:CPAST_c32170"/>
<keyword evidence="5 7" id="KW-1133">Transmembrane helix</keyword>
<dbReference type="EMBL" id="JPGY02000001">
    <property type="protein sequence ID" value="KRU14703.1"/>
    <property type="molecule type" value="Genomic_DNA"/>
</dbReference>
<gene>
    <name evidence="9" type="ORF">CLPA_c32170</name>
    <name evidence="10" type="ORF">CP6013_03962</name>
</gene>
<feature type="transmembrane region" description="Helical" evidence="7">
    <location>
        <begin position="139"/>
        <end position="158"/>
    </location>
</feature>
<evidence type="ECO:0000256" key="4">
    <source>
        <dbReference type="ARBA" id="ARBA00022801"/>
    </source>
</evidence>
<dbReference type="SUPFAM" id="SSF144091">
    <property type="entry name" value="Rhomboid-like"/>
    <property type="match status" value="1"/>
</dbReference>
<comment type="subcellular location">
    <subcellularLocation>
        <location evidence="1">Membrane</location>
        <topology evidence="1">Multi-pass membrane protein</topology>
    </subcellularLocation>
</comment>
<reference evidence="10 11" key="3">
    <citation type="journal article" name="Genome Announc.">
        <title>Improved Draft Genome Sequence of Clostridium pasteurianum Strain ATCC 6013 (DSM 525) Using a Hybrid Next-Generation Sequencing Approach.</title>
        <authorList>
            <person name="Pyne M.E."/>
            <person name="Utturkar S."/>
            <person name="Brown S.D."/>
            <person name="Moo-Young M."/>
            <person name="Chung D.A."/>
            <person name="Chou C.P."/>
        </authorList>
    </citation>
    <scope>NUCLEOTIDE SEQUENCE [LARGE SCALE GENOMIC DNA]</scope>
    <source>
        <strain evidence="10 11">ATCC 6013</strain>
    </source>
</reference>
<feature type="transmembrane region" description="Helical" evidence="7">
    <location>
        <begin position="249"/>
        <end position="265"/>
    </location>
</feature>
<dbReference type="Proteomes" id="UP000028042">
    <property type="component" value="Unassembled WGS sequence"/>
</dbReference>
<feature type="domain" description="Peptidase S54 rhomboid" evidence="8">
    <location>
        <begin position="184"/>
        <end position="319"/>
    </location>
</feature>
<evidence type="ECO:0000313" key="11">
    <source>
        <dbReference type="Proteomes" id="UP000028042"/>
    </source>
</evidence>
<dbReference type="PANTHER" id="PTHR43731">
    <property type="entry name" value="RHOMBOID PROTEASE"/>
    <property type="match status" value="1"/>
</dbReference>
<dbReference type="Pfam" id="PF01694">
    <property type="entry name" value="Rhomboid"/>
    <property type="match status" value="1"/>
</dbReference>
<keyword evidence="4" id="KW-0378">Hydrolase</keyword>
<comment type="similarity">
    <text evidence="2">Belongs to the peptidase S54 family.</text>
</comment>
<dbReference type="PANTHER" id="PTHR43731:SF14">
    <property type="entry name" value="PRESENILIN-ASSOCIATED RHOMBOID-LIKE PROTEIN, MITOCHONDRIAL"/>
    <property type="match status" value="1"/>
</dbReference>
<evidence type="ECO:0000256" key="7">
    <source>
        <dbReference type="SAM" id="Phobius"/>
    </source>
</evidence>
<keyword evidence="6 7" id="KW-0472">Membrane</keyword>
<dbReference type="RefSeq" id="WP_003446708.1">
    <property type="nucleotide sequence ID" value="NZ_ANZB01000012.1"/>
</dbReference>
<dbReference type="Proteomes" id="UP000030905">
    <property type="component" value="Chromosome"/>
</dbReference>
<reference evidence="9 12" key="1">
    <citation type="journal article" date="2015" name="Genome Announc.">
        <title>Complete Genome Sequence of the Nitrogen-Fixing and Solvent-Producing Clostridium pasteurianum DSM 525.</title>
        <authorList>
            <person name="Poehlein A."/>
            <person name="Grosse-Honebrink A."/>
            <person name="Zhang Y."/>
            <person name="Minton N.P."/>
            <person name="Daniel R."/>
        </authorList>
    </citation>
    <scope>NUCLEOTIDE SEQUENCE [LARGE SCALE GENOMIC DNA]</scope>
    <source>
        <strain evidence="9">DSM 525</strain>
        <strain evidence="12">DSM 525 / ATCC 6013</strain>
    </source>
</reference>
<dbReference type="InterPro" id="IPR022764">
    <property type="entry name" value="Peptidase_S54_rhomboid_dom"/>
</dbReference>
<evidence type="ECO:0000313" key="12">
    <source>
        <dbReference type="Proteomes" id="UP000030905"/>
    </source>
</evidence>
<name>A0A0H3JA66_CLOPA</name>
<reference evidence="10" key="2">
    <citation type="submission" date="2015-10" db="EMBL/GenBank/DDBJ databases">
        <title>Improved Draft Genome Sequence of Clostridium pasteurianum Strain ATCC 6013 (DSM 525) Using a Hybrid Next-Generation Sequencing Approach.</title>
        <authorList>
            <person name="Pyne M.E."/>
            <person name="Utturkar S.M."/>
            <person name="Brown S.D."/>
            <person name="Moo-Young M."/>
            <person name="Chung D.A."/>
            <person name="Chou P.C."/>
        </authorList>
    </citation>
    <scope>NUCLEOTIDE SEQUENCE</scope>
    <source>
        <strain evidence="10">ATCC 6013</strain>
    </source>
</reference>
<feature type="transmembrane region" description="Helical" evidence="7">
    <location>
        <begin position="225"/>
        <end position="243"/>
    </location>
</feature>
<proteinExistence type="inferred from homology"/>
<evidence type="ECO:0000256" key="5">
    <source>
        <dbReference type="ARBA" id="ARBA00022989"/>
    </source>
</evidence>
<dbReference type="EMBL" id="CP009268">
    <property type="protein sequence ID" value="AJA53271.1"/>
    <property type="molecule type" value="Genomic_DNA"/>
</dbReference>
<dbReference type="GeneID" id="93075323"/>
<dbReference type="GO" id="GO:0016020">
    <property type="term" value="C:membrane"/>
    <property type="evidence" value="ECO:0007669"/>
    <property type="project" value="UniProtKB-SubCell"/>
</dbReference>
<feature type="transmembrane region" description="Helical" evidence="7">
    <location>
        <begin position="186"/>
        <end position="213"/>
    </location>
</feature>